<sequence>PSLPPPSFYQRDHGGLPPSQHPTHAPPAMLPPATALPFGLPVSATGLALPPNATGRPTNPAMFQPPTGPPPTSSIATPATAMIAAPFLPAGMMYGGGPRVPPPGTPTAFPQTLLYTSPPPQGTVAAAVVGNQPPPQGAAPAQGIQAAAQHKKVYRGDITYYAPELQQPSRTPQKRPKAAIPIIDPQEVPGQKLKEEKPDQRYTQEWSTIPANKNVPSNTVKLEAPHVDVPNTVGSNLVSKTIPAEGLNQNVYPDLGLESKGRYSSASVFSQGVVMTTSASLQTASSVSSKEVATSQAKYSPLVSQSSNMKSTSSVEGYEHNRMAIKTELSPGGPPVNNSLSNVALLSKDIRQSVSTAVQNFPAESASIKIEMGVSSVGNAELKQDVCERPLTSSSESSVA</sequence>
<protein>
    <submittedName>
        <fullName evidence="2">Uncharacterized protein</fullName>
    </submittedName>
</protein>
<dbReference type="AlphaFoldDB" id="A0A0B6Z5Q4"/>
<reference evidence="2" key="1">
    <citation type="submission" date="2014-12" db="EMBL/GenBank/DDBJ databases">
        <title>Insight into the proteome of Arion vulgaris.</title>
        <authorList>
            <person name="Aradska J."/>
            <person name="Bulat T."/>
            <person name="Smidak R."/>
            <person name="Sarate P."/>
            <person name="Gangsoo J."/>
            <person name="Sialana F."/>
            <person name="Bilban M."/>
            <person name="Lubec G."/>
        </authorList>
    </citation>
    <scope>NUCLEOTIDE SEQUENCE</scope>
    <source>
        <tissue evidence="2">Skin</tissue>
    </source>
</reference>
<evidence type="ECO:0000256" key="1">
    <source>
        <dbReference type="SAM" id="MobiDB-lite"/>
    </source>
</evidence>
<gene>
    <name evidence="2" type="primary">ORF49771</name>
</gene>
<feature type="region of interest" description="Disordered" evidence="1">
    <location>
        <begin position="1"/>
        <end position="76"/>
    </location>
</feature>
<name>A0A0B6Z5Q4_9EUPU</name>
<dbReference type="EMBL" id="HACG01017003">
    <property type="protein sequence ID" value="CEK63868.1"/>
    <property type="molecule type" value="Transcribed_RNA"/>
</dbReference>
<accession>A0A0B6Z5Q4</accession>
<evidence type="ECO:0000313" key="2">
    <source>
        <dbReference type="EMBL" id="CEK63868.1"/>
    </source>
</evidence>
<organism evidence="2">
    <name type="scientific">Arion vulgaris</name>
    <dbReference type="NCBI Taxonomy" id="1028688"/>
    <lineage>
        <taxon>Eukaryota</taxon>
        <taxon>Metazoa</taxon>
        <taxon>Spiralia</taxon>
        <taxon>Lophotrochozoa</taxon>
        <taxon>Mollusca</taxon>
        <taxon>Gastropoda</taxon>
        <taxon>Heterobranchia</taxon>
        <taxon>Euthyneura</taxon>
        <taxon>Panpulmonata</taxon>
        <taxon>Eupulmonata</taxon>
        <taxon>Stylommatophora</taxon>
        <taxon>Helicina</taxon>
        <taxon>Arionoidea</taxon>
        <taxon>Arionidae</taxon>
        <taxon>Arion</taxon>
    </lineage>
</organism>
<feature type="non-terminal residue" evidence="2">
    <location>
        <position position="1"/>
    </location>
</feature>
<proteinExistence type="predicted"/>